<dbReference type="PANTHER" id="PTHR47986:SF29">
    <property type="entry name" value="RECEPTOR PROTEIN KINASE TMK1"/>
    <property type="match status" value="1"/>
</dbReference>
<dbReference type="Gene3D" id="1.10.510.10">
    <property type="entry name" value="Transferase(Phosphotransferase) domain 1"/>
    <property type="match status" value="1"/>
</dbReference>
<keyword evidence="3" id="KW-0812">Transmembrane</keyword>
<accession>A0AA88WKB0</accession>
<dbReference type="PANTHER" id="PTHR47986">
    <property type="entry name" value="OSJNBA0070M12.3 PROTEIN"/>
    <property type="match status" value="1"/>
</dbReference>
<dbReference type="SUPFAM" id="SSF56112">
    <property type="entry name" value="Protein kinase-like (PK-like)"/>
    <property type="match status" value="1"/>
</dbReference>
<name>A0AA88WKB0_9ASTE</name>
<dbReference type="Proteomes" id="UP001188597">
    <property type="component" value="Unassembled WGS sequence"/>
</dbReference>
<dbReference type="GO" id="GO:0016020">
    <property type="term" value="C:membrane"/>
    <property type="evidence" value="ECO:0007669"/>
    <property type="project" value="UniProtKB-SubCell"/>
</dbReference>
<keyword evidence="8" id="KW-0675">Receptor</keyword>
<keyword evidence="7" id="KW-0472">Membrane</keyword>
<evidence type="ECO:0000313" key="11">
    <source>
        <dbReference type="Proteomes" id="UP001188597"/>
    </source>
</evidence>
<dbReference type="InterPro" id="IPR052422">
    <property type="entry name" value="Auxin_Ser/Thr_Kinase"/>
</dbReference>
<comment type="subcellular location">
    <subcellularLocation>
        <location evidence="1">Membrane</location>
        <topology evidence="1">Single-pass membrane protein</topology>
    </subcellularLocation>
</comment>
<protein>
    <submittedName>
        <fullName evidence="10">Uncharacterized protein</fullName>
    </submittedName>
</protein>
<reference evidence="10" key="1">
    <citation type="submission" date="2022-12" db="EMBL/GenBank/DDBJ databases">
        <title>Draft genome assemblies for two species of Escallonia (Escalloniales).</title>
        <authorList>
            <person name="Chanderbali A."/>
            <person name="Dervinis C."/>
            <person name="Anghel I."/>
            <person name="Soltis D."/>
            <person name="Soltis P."/>
            <person name="Zapata F."/>
        </authorList>
    </citation>
    <scope>NUCLEOTIDE SEQUENCE</scope>
    <source>
        <strain evidence="10">UCBG64.0493</strain>
        <tissue evidence="10">Leaf</tissue>
    </source>
</reference>
<evidence type="ECO:0000256" key="7">
    <source>
        <dbReference type="ARBA" id="ARBA00023136"/>
    </source>
</evidence>
<evidence type="ECO:0000256" key="2">
    <source>
        <dbReference type="ARBA" id="ARBA00022614"/>
    </source>
</evidence>
<keyword evidence="2" id="KW-0433">Leucine-rich repeat</keyword>
<evidence type="ECO:0000256" key="4">
    <source>
        <dbReference type="ARBA" id="ARBA00022729"/>
    </source>
</evidence>
<keyword evidence="5" id="KW-0677">Repeat</keyword>
<gene>
    <name evidence="10" type="ORF">RJ639_041967</name>
</gene>
<evidence type="ECO:0000256" key="6">
    <source>
        <dbReference type="ARBA" id="ARBA00022989"/>
    </source>
</evidence>
<evidence type="ECO:0000313" key="10">
    <source>
        <dbReference type="EMBL" id="KAK3027799.1"/>
    </source>
</evidence>
<evidence type="ECO:0000256" key="8">
    <source>
        <dbReference type="ARBA" id="ARBA00023170"/>
    </source>
</evidence>
<organism evidence="10 11">
    <name type="scientific">Escallonia herrerae</name>
    <dbReference type="NCBI Taxonomy" id="1293975"/>
    <lineage>
        <taxon>Eukaryota</taxon>
        <taxon>Viridiplantae</taxon>
        <taxon>Streptophyta</taxon>
        <taxon>Embryophyta</taxon>
        <taxon>Tracheophyta</taxon>
        <taxon>Spermatophyta</taxon>
        <taxon>Magnoliopsida</taxon>
        <taxon>eudicotyledons</taxon>
        <taxon>Gunneridae</taxon>
        <taxon>Pentapetalae</taxon>
        <taxon>asterids</taxon>
        <taxon>campanulids</taxon>
        <taxon>Escalloniales</taxon>
        <taxon>Escalloniaceae</taxon>
        <taxon>Escallonia</taxon>
    </lineage>
</organism>
<evidence type="ECO:0000256" key="5">
    <source>
        <dbReference type="ARBA" id="ARBA00022737"/>
    </source>
</evidence>
<keyword evidence="6" id="KW-1133">Transmembrane helix</keyword>
<dbReference type="AlphaFoldDB" id="A0AA88WKB0"/>
<dbReference type="InterPro" id="IPR011009">
    <property type="entry name" value="Kinase-like_dom_sf"/>
</dbReference>
<keyword evidence="9" id="KW-0325">Glycoprotein</keyword>
<keyword evidence="4" id="KW-0732">Signal</keyword>
<evidence type="ECO:0000256" key="9">
    <source>
        <dbReference type="ARBA" id="ARBA00023180"/>
    </source>
</evidence>
<evidence type="ECO:0000256" key="3">
    <source>
        <dbReference type="ARBA" id="ARBA00022692"/>
    </source>
</evidence>
<sequence>MESGVIVGRGWPSSSLRFVLTKLLVYEYMPQGALSKHLFNWPEEGLKPLEWTRRLAIGLDVAKVVEYLHGLAHQISPSLGSPSILGVEVWISMGLALVLFPTIENPCSWDDSKVFMGRRRMREL</sequence>
<evidence type="ECO:0000256" key="1">
    <source>
        <dbReference type="ARBA" id="ARBA00004167"/>
    </source>
</evidence>
<dbReference type="EMBL" id="JAVXUP010000441">
    <property type="protein sequence ID" value="KAK3027799.1"/>
    <property type="molecule type" value="Genomic_DNA"/>
</dbReference>
<comment type="caution">
    <text evidence="10">The sequence shown here is derived from an EMBL/GenBank/DDBJ whole genome shotgun (WGS) entry which is preliminary data.</text>
</comment>
<proteinExistence type="predicted"/>
<keyword evidence="11" id="KW-1185">Reference proteome</keyword>